<evidence type="ECO:0000313" key="12">
    <source>
        <dbReference type="Proteomes" id="UP000261380"/>
    </source>
</evidence>
<accession>A0A3B5LU17</accession>
<dbReference type="PRINTS" id="PR00764">
    <property type="entry name" value="COMPLEMENTC9"/>
</dbReference>
<reference evidence="11" key="2">
    <citation type="submission" date="2025-09" db="UniProtKB">
        <authorList>
            <consortium name="Ensembl"/>
        </authorList>
    </citation>
    <scope>IDENTIFICATION</scope>
</reference>
<sequence length="580" mass="64473">KLLKIICMWYHFLLLLTWTFSPLCLSTTVSFTGSPEQCKTAHFVPGYNLGGEGFDIVKMQRKAAYVIDTETWDLGNGTCRMYGNSYQNGEKQKVPVSVVDWRNVPKCNLKVSSMVYDSVESLINSSTSSVSNDWKIGLNIPLASVGFAVGGSHSRVAEFGMAKSRKDRYTFTRHSVSCNYYNYRLTTSPPLHQEFETAVKSLPPNSSGLAYRNLIDTYGTHYITQVVLGGEIKATTSFKTCQASMKGLSATEVSDCLSVEASVNFDSMASIDAMNEHYKAKKQKLTHGQSFNTEFSERITEVVGGDKNDVVFFQGFDDPSVHINWKESLKTTPDIVTYNLKPLHTILPDGHPAKGGLKEEVEKYIKDNAVVRKCSESCQIGHRSNNRDPCDCVCNGNQNIKSNCCPAGKGLATLRVYNLYARGLYGDCCSETDGSVIVKYSNQEKRTQCIDNNDNPNWSESFDFGPIVINSHDKLTFTVYDDDTYWKRDLLGSCSVDLRRGKVSDSCMFDHGTFYFSYSVECAPSLGGNRCEEYIPSPMDPSLAKVFYSRNGVLLGDLNKGSGSTGRRQGSLNFPQIIIL</sequence>
<dbReference type="SMART" id="SM00239">
    <property type="entry name" value="C2"/>
    <property type="match status" value="1"/>
</dbReference>
<dbReference type="Pfam" id="PF01823">
    <property type="entry name" value="MACPF"/>
    <property type="match status" value="1"/>
</dbReference>
<feature type="chain" id="PRO_5017181210" description="Perforin 1.2" evidence="8">
    <location>
        <begin position="27"/>
        <end position="580"/>
    </location>
</feature>
<evidence type="ECO:0000256" key="8">
    <source>
        <dbReference type="SAM" id="SignalP"/>
    </source>
</evidence>
<proteinExistence type="inferred from homology"/>
<dbReference type="GO" id="GO:0005579">
    <property type="term" value="C:membrane attack complex"/>
    <property type="evidence" value="ECO:0007669"/>
    <property type="project" value="InterPro"/>
</dbReference>
<dbReference type="PANTHER" id="PTHR46096">
    <property type="entry name" value="PERFORIN-1"/>
    <property type="match status" value="1"/>
</dbReference>
<dbReference type="Proteomes" id="UP000261380">
    <property type="component" value="Unplaced"/>
</dbReference>
<keyword evidence="8" id="KW-0732">Signal</keyword>
<comment type="similarity">
    <text evidence="3">Belongs to the complement C6/C7/C8/C9 family.</text>
</comment>
<evidence type="ECO:0000256" key="1">
    <source>
        <dbReference type="ARBA" id="ARBA00004370"/>
    </source>
</evidence>
<dbReference type="GO" id="GO:0051607">
    <property type="term" value="P:defense response to virus"/>
    <property type="evidence" value="ECO:0007669"/>
    <property type="project" value="TreeGrafter"/>
</dbReference>
<dbReference type="PROSITE" id="PS50004">
    <property type="entry name" value="C2"/>
    <property type="match status" value="1"/>
</dbReference>
<comment type="subcellular location">
    <subcellularLocation>
        <location evidence="1">Membrane</location>
    </subcellularLocation>
    <subcellularLocation>
        <location evidence="2">Secreted</location>
    </subcellularLocation>
</comment>
<evidence type="ECO:0008006" key="13">
    <source>
        <dbReference type="Google" id="ProtNLM"/>
    </source>
</evidence>
<dbReference type="InterPro" id="IPR001862">
    <property type="entry name" value="MAC_perforin"/>
</dbReference>
<evidence type="ECO:0000256" key="5">
    <source>
        <dbReference type="ARBA" id="ARBA00022852"/>
    </source>
</evidence>
<feature type="domain" description="C2" evidence="9">
    <location>
        <begin position="394"/>
        <end position="511"/>
    </location>
</feature>
<feature type="domain" description="MACPF" evidence="10">
    <location>
        <begin position="34"/>
        <end position="372"/>
    </location>
</feature>
<evidence type="ECO:0000256" key="3">
    <source>
        <dbReference type="ARBA" id="ARBA00009214"/>
    </source>
</evidence>
<dbReference type="Gene3D" id="2.60.40.150">
    <property type="entry name" value="C2 domain"/>
    <property type="match status" value="1"/>
</dbReference>
<evidence type="ECO:0000256" key="4">
    <source>
        <dbReference type="ARBA" id="ARBA00022525"/>
    </source>
</evidence>
<keyword evidence="4" id="KW-0964">Secreted</keyword>
<evidence type="ECO:0000313" key="11">
    <source>
        <dbReference type="Ensembl" id="ENSXCOP00000015498.1"/>
    </source>
</evidence>
<dbReference type="GO" id="GO:0001771">
    <property type="term" value="P:immunological synapse formation"/>
    <property type="evidence" value="ECO:0007669"/>
    <property type="project" value="TreeGrafter"/>
</dbReference>
<dbReference type="Pfam" id="PF00168">
    <property type="entry name" value="C2"/>
    <property type="match status" value="1"/>
</dbReference>
<dbReference type="SMART" id="SM00457">
    <property type="entry name" value="MACPF"/>
    <property type="match status" value="1"/>
</dbReference>
<dbReference type="InterPro" id="IPR035892">
    <property type="entry name" value="C2_domain_sf"/>
</dbReference>
<dbReference type="PROSITE" id="PS51412">
    <property type="entry name" value="MACPF_2"/>
    <property type="match status" value="1"/>
</dbReference>
<evidence type="ECO:0000256" key="2">
    <source>
        <dbReference type="ARBA" id="ARBA00004613"/>
    </source>
</evidence>
<keyword evidence="6" id="KW-0472">Membrane</keyword>
<dbReference type="PANTHER" id="PTHR46096:SF5">
    <property type="entry name" value="PERFORIN 1.2 PRECURSOR-RELATED"/>
    <property type="match status" value="1"/>
</dbReference>
<evidence type="ECO:0000256" key="6">
    <source>
        <dbReference type="ARBA" id="ARBA00023136"/>
    </source>
</evidence>
<dbReference type="GO" id="GO:0031640">
    <property type="term" value="P:killing of cells of another organism"/>
    <property type="evidence" value="ECO:0007669"/>
    <property type="project" value="UniProtKB-KW"/>
</dbReference>
<dbReference type="GeneTree" id="ENSGT00530000063725"/>
<dbReference type="InterPro" id="IPR000008">
    <property type="entry name" value="C2_dom"/>
</dbReference>
<dbReference type="InterPro" id="IPR020864">
    <property type="entry name" value="MACPF"/>
</dbReference>
<organism evidence="11 12">
    <name type="scientific">Xiphophorus couchianus</name>
    <name type="common">Monterrey platyfish</name>
    <dbReference type="NCBI Taxonomy" id="32473"/>
    <lineage>
        <taxon>Eukaryota</taxon>
        <taxon>Metazoa</taxon>
        <taxon>Chordata</taxon>
        <taxon>Craniata</taxon>
        <taxon>Vertebrata</taxon>
        <taxon>Euteleostomi</taxon>
        <taxon>Actinopterygii</taxon>
        <taxon>Neopterygii</taxon>
        <taxon>Teleostei</taxon>
        <taxon>Neoteleostei</taxon>
        <taxon>Acanthomorphata</taxon>
        <taxon>Ovalentaria</taxon>
        <taxon>Atherinomorphae</taxon>
        <taxon>Cyprinodontiformes</taxon>
        <taxon>Poeciliidae</taxon>
        <taxon>Poeciliinae</taxon>
        <taxon>Xiphophorus</taxon>
    </lineage>
</organism>
<name>A0A3B5LU17_9TELE</name>
<dbReference type="GO" id="GO:0001913">
    <property type="term" value="P:T cell mediated cytotoxicity"/>
    <property type="evidence" value="ECO:0007669"/>
    <property type="project" value="TreeGrafter"/>
</dbReference>
<feature type="signal peptide" evidence="8">
    <location>
        <begin position="1"/>
        <end position="26"/>
    </location>
</feature>
<keyword evidence="7" id="KW-1015">Disulfide bond</keyword>
<dbReference type="AlphaFoldDB" id="A0A3B5LU17"/>
<dbReference type="SUPFAM" id="SSF49562">
    <property type="entry name" value="C2 domain (Calcium/lipid-binding domain, CaLB)"/>
    <property type="match status" value="1"/>
</dbReference>
<dbReference type="PROSITE" id="PS00279">
    <property type="entry name" value="MACPF_1"/>
    <property type="match status" value="1"/>
</dbReference>
<evidence type="ECO:0000259" key="10">
    <source>
        <dbReference type="PROSITE" id="PS51412"/>
    </source>
</evidence>
<dbReference type="InterPro" id="IPR052784">
    <property type="entry name" value="Perforin-1_pore-forming"/>
</dbReference>
<dbReference type="GO" id="GO:0022829">
    <property type="term" value="F:wide pore channel activity"/>
    <property type="evidence" value="ECO:0007669"/>
    <property type="project" value="TreeGrafter"/>
</dbReference>
<reference evidence="11" key="1">
    <citation type="submission" date="2025-08" db="UniProtKB">
        <authorList>
            <consortium name="Ensembl"/>
        </authorList>
    </citation>
    <scope>IDENTIFICATION</scope>
</reference>
<dbReference type="GO" id="GO:0005576">
    <property type="term" value="C:extracellular region"/>
    <property type="evidence" value="ECO:0007669"/>
    <property type="project" value="UniProtKB-SubCell"/>
</dbReference>
<evidence type="ECO:0000259" key="9">
    <source>
        <dbReference type="PROSITE" id="PS50004"/>
    </source>
</evidence>
<dbReference type="Ensembl" id="ENSXCOT00000015693.1">
    <property type="protein sequence ID" value="ENSXCOP00000015498.1"/>
    <property type="gene ID" value="ENSXCOG00000011658.1"/>
</dbReference>
<keyword evidence="12" id="KW-1185">Reference proteome</keyword>
<keyword evidence="5" id="KW-0204">Cytolysis</keyword>
<evidence type="ECO:0000256" key="7">
    <source>
        <dbReference type="ARBA" id="ARBA00023157"/>
    </source>
</evidence>
<dbReference type="InterPro" id="IPR020863">
    <property type="entry name" value="MACPF_CS"/>
</dbReference>
<protein>
    <recommendedName>
        <fullName evidence="13">Perforin 1.2</fullName>
    </recommendedName>
</protein>